<keyword evidence="1" id="KW-0812">Transmembrane</keyword>
<protein>
    <submittedName>
        <fullName evidence="2">Uncharacterized protein</fullName>
    </submittedName>
</protein>
<sequence length="86" mass="9125">MDELTIALYAWIAMSILGLGATAVMLLAELRSGESATWLTAAKRPACFGNAFASSKSVNVRSFRPCLWAAFSLVPVRSLTATTVAT</sequence>
<evidence type="ECO:0000313" key="3">
    <source>
        <dbReference type="Proteomes" id="UP000298180"/>
    </source>
</evidence>
<dbReference type="EMBL" id="SMLM01000001">
    <property type="protein sequence ID" value="TFZ05955.1"/>
    <property type="molecule type" value="Genomic_DNA"/>
</dbReference>
<evidence type="ECO:0000256" key="1">
    <source>
        <dbReference type="SAM" id="Phobius"/>
    </source>
</evidence>
<accession>A0A4Z0C793</accession>
<dbReference type="Proteomes" id="UP000298180">
    <property type="component" value="Unassembled WGS sequence"/>
</dbReference>
<proteinExistence type="predicted"/>
<feature type="transmembrane region" description="Helical" evidence="1">
    <location>
        <begin position="6"/>
        <end position="28"/>
    </location>
</feature>
<reference evidence="2 3" key="1">
    <citation type="submission" date="2019-03" db="EMBL/GenBank/DDBJ databases">
        <title>Ramlibacter henchirensis DSM 14656, whole genome shotgun sequence.</title>
        <authorList>
            <person name="Zhang X."/>
            <person name="Feng G."/>
            <person name="Zhu H."/>
        </authorList>
    </citation>
    <scope>NUCLEOTIDE SEQUENCE [LARGE SCALE GENOMIC DNA]</scope>
    <source>
        <strain evidence="2 3">DSM 14656</strain>
    </source>
</reference>
<dbReference type="AlphaFoldDB" id="A0A4Z0C793"/>
<name>A0A4Z0C793_9BURK</name>
<organism evidence="2 3">
    <name type="scientific">Ramlibacter henchirensis</name>
    <dbReference type="NCBI Taxonomy" id="204072"/>
    <lineage>
        <taxon>Bacteria</taxon>
        <taxon>Pseudomonadati</taxon>
        <taxon>Pseudomonadota</taxon>
        <taxon>Betaproteobacteria</taxon>
        <taxon>Burkholderiales</taxon>
        <taxon>Comamonadaceae</taxon>
        <taxon>Ramlibacter</taxon>
    </lineage>
</organism>
<evidence type="ECO:0000313" key="2">
    <source>
        <dbReference type="EMBL" id="TFZ05955.1"/>
    </source>
</evidence>
<comment type="caution">
    <text evidence="2">The sequence shown here is derived from an EMBL/GenBank/DDBJ whole genome shotgun (WGS) entry which is preliminary data.</text>
</comment>
<keyword evidence="1" id="KW-0472">Membrane</keyword>
<gene>
    <name evidence="2" type="ORF">EZ313_04695</name>
</gene>
<keyword evidence="1" id="KW-1133">Transmembrane helix</keyword>
<dbReference type="RefSeq" id="WP_135262040.1">
    <property type="nucleotide sequence ID" value="NZ_SMLM01000001.1"/>
</dbReference>
<keyword evidence="3" id="KW-1185">Reference proteome</keyword>